<dbReference type="PANTHER" id="PTHR13286">
    <property type="entry name" value="SAP30"/>
    <property type="match status" value="1"/>
</dbReference>
<protein>
    <recommendedName>
        <fullName evidence="8">Histone deacetylase complex subunit SAP30 Sin3 binding domain-containing protein</fullName>
    </recommendedName>
</protein>
<evidence type="ECO:0000259" key="8">
    <source>
        <dbReference type="Pfam" id="PF13867"/>
    </source>
</evidence>
<evidence type="ECO:0000313" key="10">
    <source>
        <dbReference type="Proteomes" id="UP001465755"/>
    </source>
</evidence>
<dbReference type="AlphaFoldDB" id="A0AAW1PBT7"/>
<evidence type="ECO:0000256" key="3">
    <source>
        <dbReference type="ARBA" id="ARBA00022491"/>
    </source>
</evidence>
<keyword evidence="3" id="KW-0678">Repressor</keyword>
<dbReference type="Pfam" id="PF13867">
    <property type="entry name" value="SAP30_Sin3_bdg"/>
    <property type="match status" value="1"/>
</dbReference>
<dbReference type="InterPro" id="IPR024145">
    <property type="entry name" value="His_deAcase_SAP30/SAP30L"/>
</dbReference>
<gene>
    <name evidence="9" type="ORF">WJX73_001745</name>
</gene>
<feature type="region of interest" description="Disordered" evidence="7">
    <location>
        <begin position="1"/>
        <end position="51"/>
    </location>
</feature>
<dbReference type="PANTHER" id="PTHR13286:SF22">
    <property type="entry name" value="PHD-TYPE DOMAIN-CONTAINING PROTEIN"/>
    <property type="match status" value="1"/>
</dbReference>
<evidence type="ECO:0000256" key="1">
    <source>
        <dbReference type="ARBA" id="ARBA00004123"/>
    </source>
</evidence>
<keyword evidence="4" id="KW-0805">Transcription regulation</keyword>
<dbReference type="Proteomes" id="UP001465755">
    <property type="component" value="Unassembled WGS sequence"/>
</dbReference>
<evidence type="ECO:0000256" key="2">
    <source>
        <dbReference type="ARBA" id="ARBA00006283"/>
    </source>
</evidence>
<dbReference type="InterPro" id="IPR038291">
    <property type="entry name" value="SAP30_C_sf"/>
</dbReference>
<proteinExistence type="inferred from homology"/>
<evidence type="ECO:0000256" key="5">
    <source>
        <dbReference type="ARBA" id="ARBA00023163"/>
    </source>
</evidence>
<evidence type="ECO:0000256" key="6">
    <source>
        <dbReference type="ARBA" id="ARBA00023242"/>
    </source>
</evidence>
<comment type="caution">
    <text evidence="9">The sequence shown here is derived from an EMBL/GenBank/DDBJ whole genome shotgun (WGS) entry which is preliminary data.</text>
</comment>
<dbReference type="InterPro" id="IPR025718">
    <property type="entry name" value="SAP30_Sin3-bd"/>
</dbReference>
<keyword evidence="5" id="KW-0804">Transcription</keyword>
<keyword evidence="10" id="KW-1185">Reference proteome</keyword>
<organism evidence="9 10">
    <name type="scientific">Symbiochloris irregularis</name>
    <dbReference type="NCBI Taxonomy" id="706552"/>
    <lineage>
        <taxon>Eukaryota</taxon>
        <taxon>Viridiplantae</taxon>
        <taxon>Chlorophyta</taxon>
        <taxon>core chlorophytes</taxon>
        <taxon>Trebouxiophyceae</taxon>
        <taxon>Trebouxiales</taxon>
        <taxon>Trebouxiaceae</taxon>
        <taxon>Symbiochloris</taxon>
    </lineage>
</organism>
<sequence>MDRKRTGRGTTSRAVAAANGRAGSPVSDEDDVEVNLPTTSSRPSTRRRPGVDFSKLDTASLRKYRTHYKLTEVPPNCSKDELIPAVARHFADQVVLDEEETVMSFCMSVKRQQALHTSPPAYKKPRGPAVKGAVKATIR</sequence>
<feature type="domain" description="Histone deacetylase complex subunit SAP30 Sin3 binding" evidence="8">
    <location>
        <begin position="56"/>
        <end position="110"/>
    </location>
</feature>
<evidence type="ECO:0000256" key="7">
    <source>
        <dbReference type="SAM" id="MobiDB-lite"/>
    </source>
</evidence>
<keyword evidence="6" id="KW-0539">Nucleus</keyword>
<comment type="subcellular location">
    <subcellularLocation>
        <location evidence="1">Nucleus</location>
    </subcellularLocation>
</comment>
<accession>A0AAW1PBT7</accession>
<evidence type="ECO:0000256" key="4">
    <source>
        <dbReference type="ARBA" id="ARBA00023015"/>
    </source>
</evidence>
<name>A0AAW1PBT7_9CHLO</name>
<dbReference type="Gene3D" id="6.10.160.20">
    <property type="match status" value="1"/>
</dbReference>
<dbReference type="GO" id="GO:0005634">
    <property type="term" value="C:nucleus"/>
    <property type="evidence" value="ECO:0007669"/>
    <property type="project" value="UniProtKB-SubCell"/>
</dbReference>
<reference evidence="9 10" key="1">
    <citation type="journal article" date="2024" name="Nat. Commun.">
        <title>Phylogenomics reveals the evolutionary origins of lichenization in chlorophyte algae.</title>
        <authorList>
            <person name="Puginier C."/>
            <person name="Libourel C."/>
            <person name="Otte J."/>
            <person name="Skaloud P."/>
            <person name="Haon M."/>
            <person name="Grisel S."/>
            <person name="Petersen M."/>
            <person name="Berrin J.G."/>
            <person name="Delaux P.M."/>
            <person name="Dal Grande F."/>
            <person name="Keller J."/>
        </authorList>
    </citation>
    <scope>NUCLEOTIDE SEQUENCE [LARGE SCALE GENOMIC DNA]</scope>
    <source>
        <strain evidence="9 10">SAG 2036</strain>
    </source>
</reference>
<dbReference type="EMBL" id="JALJOQ010000040">
    <property type="protein sequence ID" value="KAK9805891.1"/>
    <property type="molecule type" value="Genomic_DNA"/>
</dbReference>
<feature type="region of interest" description="Disordered" evidence="7">
    <location>
        <begin position="118"/>
        <end position="139"/>
    </location>
</feature>
<comment type="similarity">
    <text evidence="2">Belongs to the SAP30 family.</text>
</comment>
<evidence type="ECO:0000313" key="9">
    <source>
        <dbReference type="EMBL" id="KAK9805891.1"/>
    </source>
</evidence>